<dbReference type="Pfam" id="PF12937">
    <property type="entry name" value="F-box-like"/>
    <property type="match status" value="1"/>
</dbReference>
<dbReference type="GO" id="GO:0005737">
    <property type="term" value="C:cytoplasm"/>
    <property type="evidence" value="ECO:0007669"/>
    <property type="project" value="UniProtKB-SubCell"/>
</dbReference>
<evidence type="ECO:0000259" key="3">
    <source>
        <dbReference type="PROSITE" id="PS50181"/>
    </source>
</evidence>
<comment type="caution">
    <text evidence="4">The sequence shown here is derived from an EMBL/GenBank/DDBJ whole genome shotgun (WGS) entry which is preliminary data.</text>
</comment>
<sequence>MQEDSEKSSTRVSDTELNSLDAEKENKESQNNFLELLPIEISLQIFSQLDVQSLCRASMTCRSWNHIIKESDSLWEPHCLALKDVFKREVDNDRKSGYSWMDTLQRNYQKSKMKRDWLSGRYSNLSSPLSLPEKMYSMDADTWGEILEEELKRDAKKITNRSHNLEKLKLK</sequence>
<dbReference type="PANTHER" id="PTHR12874:SF9">
    <property type="entry name" value="F-BOX ONLY PROTEIN 48"/>
    <property type="match status" value="1"/>
</dbReference>
<evidence type="ECO:0000313" key="5">
    <source>
        <dbReference type="Proteomes" id="UP000593571"/>
    </source>
</evidence>
<dbReference type="InterPro" id="IPR036047">
    <property type="entry name" value="F-box-like_dom_sf"/>
</dbReference>
<reference evidence="4 5" key="1">
    <citation type="journal article" date="2020" name="Nature">
        <title>Six reference-quality genomes reveal evolution of bat adaptations.</title>
        <authorList>
            <person name="Jebb D."/>
            <person name="Huang Z."/>
            <person name="Pippel M."/>
            <person name="Hughes G.M."/>
            <person name="Lavrichenko K."/>
            <person name="Devanna P."/>
            <person name="Winkler S."/>
            <person name="Jermiin L.S."/>
            <person name="Skirmuntt E.C."/>
            <person name="Katzourakis A."/>
            <person name="Burkitt-Gray L."/>
            <person name="Ray D.A."/>
            <person name="Sullivan K.A.M."/>
            <person name="Roscito J.G."/>
            <person name="Kirilenko B.M."/>
            <person name="Davalos L.M."/>
            <person name="Corthals A.P."/>
            <person name="Power M.L."/>
            <person name="Jones G."/>
            <person name="Ransome R.D."/>
            <person name="Dechmann D.K.N."/>
            <person name="Locatelli A.G."/>
            <person name="Puechmaille S.J."/>
            <person name="Fedrigo O."/>
            <person name="Jarvis E.D."/>
            <person name="Hiller M."/>
            <person name="Vernes S.C."/>
            <person name="Myers E.W."/>
            <person name="Teeling E.C."/>
        </authorList>
    </citation>
    <scope>NUCLEOTIDE SEQUENCE [LARGE SCALE GENOMIC DNA]</scope>
    <source>
        <strain evidence="4">MRouAeg1</strain>
        <tissue evidence="4">Muscle</tissue>
    </source>
</reference>
<feature type="domain" description="F-box" evidence="3">
    <location>
        <begin position="31"/>
        <end position="78"/>
    </location>
</feature>
<dbReference type="OrthoDB" id="10257471at2759"/>
<dbReference type="AlphaFoldDB" id="A0A7J8FG61"/>
<keyword evidence="1" id="KW-0963">Cytoplasm</keyword>
<protein>
    <recommendedName>
        <fullName evidence="1">F-box only protein</fullName>
    </recommendedName>
</protein>
<dbReference type="SUPFAM" id="SSF81383">
    <property type="entry name" value="F-box domain"/>
    <property type="match status" value="1"/>
</dbReference>
<dbReference type="PROSITE" id="PS50181">
    <property type="entry name" value="FBOX"/>
    <property type="match status" value="1"/>
</dbReference>
<evidence type="ECO:0000313" key="4">
    <source>
        <dbReference type="EMBL" id="KAF6446727.1"/>
    </source>
</evidence>
<proteinExistence type="predicted"/>
<dbReference type="Gene3D" id="1.20.1280.50">
    <property type="match status" value="1"/>
</dbReference>
<dbReference type="GO" id="GO:0019005">
    <property type="term" value="C:SCF ubiquitin ligase complex"/>
    <property type="evidence" value="ECO:0007669"/>
    <property type="project" value="UniProtKB-UniRule"/>
</dbReference>
<organism evidence="4 5">
    <name type="scientific">Rousettus aegyptiacus</name>
    <name type="common">Egyptian fruit bat</name>
    <name type="synonym">Pteropus aegyptiacus</name>
    <dbReference type="NCBI Taxonomy" id="9407"/>
    <lineage>
        <taxon>Eukaryota</taxon>
        <taxon>Metazoa</taxon>
        <taxon>Chordata</taxon>
        <taxon>Craniata</taxon>
        <taxon>Vertebrata</taxon>
        <taxon>Euteleostomi</taxon>
        <taxon>Mammalia</taxon>
        <taxon>Eutheria</taxon>
        <taxon>Laurasiatheria</taxon>
        <taxon>Chiroptera</taxon>
        <taxon>Yinpterochiroptera</taxon>
        <taxon>Pteropodoidea</taxon>
        <taxon>Pteropodidae</taxon>
        <taxon>Rousettinae</taxon>
        <taxon>Rousettus</taxon>
    </lineage>
</organism>
<dbReference type="PANTHER" id="PTHR12874">
    <property type="entry name" value="F-BOX ONLY PROTEIN 48-RELATED"/>
    <property type="match status" value="1"/>
</dbReference>
<dbReference type="InterPro" id="IPR001810">
    <property type="entry name" value="F-box_dom"/>
</dbReference>
<accession>A0A7J8FG61</accession>
<dbReference type="GO" id="GO:0031146">
    <property type="term" value="P:SCF-dependent proteasomal ubiquitin-dependent protein catabolic process"/>
    <property type="evidence" value="ECO:0007669"/>
    <property type="project" value="UniProtKB-UniRule"/>
</dbReference>
<dbReference type="SMART" id="SM00256">
    <property type="entry name" value="FBOX"/>
    <property type="match status" value="1"/>
</dbReference>
<comment type="subcellular location">
    <subcellularLocation>
        <location evidence="1">Cytoplasm</location>
    </subcellularLocation>
</comment>
<feature type="region of interest" description="Disordered" evidence="2">
    <location>
        <begin position="1"/>
        <end position="26"/>
    </location>
</feature>
<keyword evidence="5" id="KW-1185">Reference proteome</keyword>
<gene>
    <name evidence="4" type="ORF">HJG63_005038</name>
</gene>
<comment type="function">
    <text evidence="1">Substrate recognition component of a SCF (SKP1-CUL1-F-box protein) E3 ubiquitin-protein ligase complex which mediates the ubiquitination and subsequent proteasomal degradation of target proteins and plays a role in several biological processes such as cell cycle, cell proliferation, or maintenance of chromosome stability. Ubiquitinates mTORC1-bound TTI1 and TELO2 when they are phosphorylated by CK2 following growth factor deprivation, leading to their degradation. In contrast, does not mediate ubiquitination of TTI1 and TELO2 when they are part of the mTORC2 complex. As a consequence, mTORC1 is inactivated to restrain cell growth and protein translation, while mTORC2 is the activated due to the relief of feedback inhibition by mTORC1. Plays a role in maintaining epithelial cell survival by regulating the turn-over of chromatin modulator PRMT4 through ubiquitination and degradation by the proteasomal pathway. Regulates also PPARgamma stability by facilitating PPARgamma/PPARG ubiquitination and thereby plays a role in adipocyte differentiation.</text>
</comment>
<evidence type="ECO:0000256" key="1">
    <source>
        <dbReference type="RuleBase" id="RU369085"/>
    </source>
</evidence>
<dbReference type="CDD" id="cd22113">
    <property type="entry name" value="F-box_FBXO48"/>
    <property type="match status" value="1"/>
</dbReference>
<dbReference type="Proteomes" id="UP000593571">
    <property type="component" value="Unassembled WGS sequence"/>
</dbReference>
<comment type="pathway">
    <text evidence="1">Protein modification; protein ubiquitination.</text>
</comment>
<keyword evidence="1" id="KW-0833">Ubl conjugation pathway</keyword>
<dbReference type="EMBL" id="JACASE010000007">
    <property type="protein sequence ID" value="KAF6446727.1"/>
    <property type="molecule type" value="Genomic_DNA"/>
</dbReference>
<name>A0A7J8FG61_ROUAE</name>
<evidence type="ECO:0000256" key="2">
    <source>
        <dbReference type="SAM" id="MobiDB-lite"/>
    </source>
</evidence>
<dbReference type="GO" id="GO:0016567">
    <property type="term" value="P:protein ubiquitination"/>
    <property type="evidence" value="ECO:0007669"/>
    <property type="project" value="UniProtKB-UniRule"/>
</dbReference>
<comment type="subunit">
    <text evidence="1">Part of the SCF (SKP1-CUL1-F-box) E3 ubiquitin-protein ligase complex SCF(FBXO9) composed of CUL1, SKP1, RBX1 and FBXO9. Interacts with TTI1 and TELO2; when TTI1 and TELO2 are phosphorylated by CK2.</text>
</comment>